<evidence type="ECO:0000313" key="2">
    <source>
        <dbReference type="Proteomes" id="UP001500416"/>
    </source>
</evidence>
<sequence>MVASVTSVSAKRTQLVASVRDAYVAGRDIHLGVQPASAPYSRNRPVFVQYLNPEILRCYGFPARNGKPRLTTAQALYATRLAVLATDAYLVMPASYLFEVPGLPRILERLRELVSLRQVAYCAPTRDVMRYGERKAAEYRADPRNPYVAPTSLAVARDLVWSPRGAGSTADHIAHRWEAALDRDEELGRLAVSLARHWPPGHRKPERELRAVPERLGEQAFVSRFIARVIPVRPRPDELARIAWFVSRAYLSSYLRELDAIVLSDFPFGGLSCGVEAEPGVSAVSGRALDRTLHWLGLSDFVHATATWADLVQLRSSAEFGSVAVADQSPDRVDGLRRAVVRSRASRPVEVKSLAQAEFAVRMAADALYG</sequence>
<dbReference type="Proteomes" id="UP001500416">
    <property type="component" value="Unassembled WGS sequence"/>
</dbReference>
<organism evidence="1 2">
    <name type="scientific">Saccharothrix mutabilis subsp. mutabilis</name>
    <dbReference type="NCBI Taxonomy" id="66855"/>
    <lineage>
        <taxon>Bacteria</taxon>
        <taxon>Bacillati</taxon>
        <taxon>Actinomycetota</taxon>
        <taxon>Actinomycetes</taxon>
        <taxon>Pseudonocardiales</taxon>
        <taxon>Pseudonocardiaceae</taxon>
        <taxon>Saccharothrix</taxon>
    </lineage>
</organism>
<evidence type="ECO:0000313" key="1">
    <source>
        <dbReference type="EMBL" id="GAA0247393.1"/>
    </source>
</evidence>
<dbReference type="EMBL" id="BAAABU010000015">
    <property type="protein sequence ID" value="GAA0247393.1"/>
    <property type="molecule type" value="Genomic_DNA"/>
</dbReference>
<accession>A0ABN0UEH0</accession>
<reference evidence="1 2" key="1">
    <citation type="journal article" date="2019" name="Int. J. Syst. Evol. Microbiol.">
        <title>The Global Catalogue of Microorganisms (GCM) 10K type strain sequencing project: providing services to taxonomists for standard genome sequencing and annotation.</title>
        <authorList>
            <consortium name="The Broad Institute Genomics Platform"/>
            <consortium name="The Broad Institute Genome Sequencing Center for Infectious Disease"/>
            <person name="Wu L."/>
            <person name="Ma J."/>
        </authorList>
    </citation>
    <scope>NUCLEOTIDE SEQUENCE [LARGE SCALE GENOMIC DNA]</scope>
    <source>
        <strain evidence="1 2">JCM 3380</strain>
    </source>
</reference>
<proteinExistence type="predicted"/>
<name>A0ABN0UEH0_9PSEU</name>
<keyword evidence="2" id="KW-1185">Reference proteome</keyword>
<comment type="caution">
    <text evidence="1">The sequence shown here is derived from an EMBL/GenBank/DDBJ whole genome shotgun (WGS) entry which is preliminary data.</text>
</comment>
<gene>
    <name evidence="1" type="ORF">GCM10010492_53830</name>
</gene>
<protein>
    <submittedName>
        <fullName evidence="1">Uncharacterized protein</fullName>
    </submittedName>
</protein>